<protein>
    <submittedName>
        <fullName evidence="4">Perlucin-like protein</fullName>
    </submittedName>
</protein>
<gene>
    <name evidence="4" type="primary">LOC108675065</name>
</gene>
<dbReference type="Pfam" id="PF00059">
    <property type="entry name" value="Lectin_C"/>
    <property type="match status" value="1"/>
</dbReference>
<accession>A0A8B7NXS0</accession>
<dbReference type="RefSeq" id="XP_018018537.1">
    <property type="nucleotide sequence ID" value="XM_018163048.2"/>
</dbReference>
<dbReference type="AlphaFoldDB" id="A0A8B7NXS0"/>
<evidence type="ECO:0000259" key="2">
    <source>
        <dbReference type="Pfam" id="PF00059"/>
    </source>
</evidence>
<name>A0A8B7NXS0_HYAAZ</name>
<dbReference type="InterPro" id="IPR016186">
    <property type="entry name" value="C-type_lectin-like/link_sf"/>
</dbReference>
<dbReference type="Gene3D" id="3.10.100.10">
    <property type="entry name" value="Mannose-Binding Protein A, subunit A"/>
    <property type="match status" value="1"/>
</dbReference>
<dbReference type="KEGG" id="hazt:108675065"/>
<dbReference type="InterPro" id="IPR001304">
    <property type="entry name" value="C-type_lectin-like"/>
</dbReference>
<organism evidence="3 4">
    <name type="scientific">Hyalella azteca</name>
    <name type="common">Amphipod</name>
    <dbReference type="NCBI Taxonomy" id="294128"/>
    <lineage>
        <taxon>Eukaryota</taxon>
        <taxon>Metazoa</taxon>
        <taxon>Ecdysozoa</taxon>
        <taxon>Arthropoda</taxon>
        <taxon>Crustacea</taxon>
        <taxon>Multicrustacea</taxon>
        <taxon>Malacostraca</taxon>
        <taxon>Eumalacostraca</taxon>
        <taxon>Peracarida</taxon>
        <taxon>Amphipoda</taxon>
        <taxon>Senticaudata</taxon>
        <taxon>Talitrida</taxon>
        <taxon>Talitroidea</taxon>
        <taxon>Hyalellidae</taxon>
        <taxon>Hyalella</taxon>
    </lineage>
</organism>
<sequence length="133" mass="14253">MIPIKIMSLLLLVLSTASAECPAGYEVVGLTCIHRSEGGYLTHTDAATYCHQMFGRLPVLSDCVSFTDVATYIDDGGSSDAINGYWLGATNLTTNGVWQWSDGVALQMGAPYWAAVSGIHVINTNQITKHDQA</sequence>
<dbReference type="SUPFAM" id="SSF56436">
    <property type="entry name" value="C-type lectin-like"/>
    <property type="match status" value="1"/>
</dbReference>
<feature type="domain" description="C-type lectin" evidence="2">
    <location>
        <begin position="42"/>
        <end position="109"/>
    </location>
</feature>
<dbReference type="CDD" id="cd00037">
    <property type="entry name" value="CLECT"/>
    <property type="match status" value="1"/>
</dbReference>
<evidence type="ECO:0000256" key="1">
    <source>
        <dbReference type="SAM" id="SignalP"/>
    </source>
</evidence>
<evidence type="ECO:0000313" key="3">
    <source>
        <dbReference type="Proteomes" id="UP000694843"/>
    </source>
</evidence>
<feature type="chain" id="PRO_5034212969" evidence="1">
    <location>
        <begin position="20"/>
        <end position="133"/>
    </location>
</feature>
<keyword evidence="3" id="KW-1185">Reference proteome</keyword>
<reference evidence="4" key="1">
    <citation type="submission" date="2025-08" db="UniProtKB">
        <authorList>
            <consortium name="RefSeq"/>
        </authorList>
    </citation>
    <scope>IDENTIFICATION</scope>
    <source>
        <tissue evidence="4">Whole organism</tissue>
    </source>
</reference>
<dbReference type="GeneID" id="108675065"/>
<dbReference type="InterPro" id="IPR016187">
    <property type="entry name" value="CTDL_fold"/>
</dbReference>
<feature type="signal peptide" evidence="1">
    <location>
        <begin position="1"/>
        <end position="19"/>
    </location>
</feature>
<evidence type="ECO:0000313" key="4">
    <source>
        <dbReference type="RefSeq" id="XP_018018537.1"/>
    </source>
</evidence>
<keyword evidence="1" id="KW-0732">Signal</keyword>
<dbReference type="Proteomes" id="UP000694843">
    <property type="component" value="Unplaced"/>
</dbReference>
<dbReference type="OrthoDB" id="6368730at2759"/>
<proteinExistence type="predicted"/>